<comment type="caution">
    <text evidence="1">The sequence shown here is derived from an EMBL/GenBank/DDBJ whole genome shotgun (WGS) entry which is preliminary data.</text>
</comment>
<gene>
    <name evidence="1" type="ORF">PBRASI_LOCUS10594</name>
</gene>
<evidence type="ECO:0000313" key="1">
    <source>
        <dbReference type="EMBL" id="CAG8657382.1"/>
    </source>
</evidence>
<sequence length="82" mass="9212">PLTVVLIANLSSVGSRMLRLPQRKMRYVWTVRAQQLMLMTPSNLSRYDLASFSTEIFLSGNVKASLTSHSGLKPFTRQAGER</sequence>
<dbReference type="EMBL" id="CAJVPI010003336">
    <property type="protein sequence ID" value="CAG8657382.1"/>
    <property type="molecule type" value="Genomic_DNA"/>
</dbReference>
<feature type="non-terminal residue" evidence="1">
    <location>
        <position position="1"/>
    </location>
</feature>
<keyword evidence="2" id="KW-1185">Reference proteome</keyword>
<dbReference type="Proteomes" id="UP000789739">
    <property type="component" value="Unassembled WGS sequence"/>
</dbReference>
<organism evidence="1 2">
    <name type="scientific">Paraglomus brasilianum</name>
    <dbReference type="NCBI Taxonomy" id="144538"/>
    <lineage>
        <taxon>Eukaryota</taxon>
        <taxon>Fungi</taxon>
        <taxon>Fungi incertae sedis</taxon>
        <taxon>Mucoromycota</taxon>
        <taxon>Glomeromycotina</taxon>
        <taxon>Glomeromycetes</taxon>
        <taxon>Paraglomerales</taxon>
        <taxon>Paraglomeraceae</taxon>
        <taxon>Paraglomus</taxon>
    </lineage>
</organism>
<name>A0A9N9E2D8_9GLOM</name>
<dbReference type="AlphaFoldDB" id="A0A9N9E2D8"/>
<accession>A0A9N9E2D8</accession>
<protein>
    <submittedName>
        <fullName evidence="1">1477_t:CDS:1</fullName>
    </submittedName>
</protein>
<reference evidence="1" key="1">
    <citation type="submission" date="2021-06" db="EMBL/GenBank/DDBJ databases">
        <authorList>
            <person name="Kallberg Y."/>
            <person name="Tangrot J."/>
            <person name="Rosling A."/>
        </authorList>
    </citation>
    <scope>NUCLEOTIDE SEQUENCE</scope>
    <source>
        <strain evidence="1">BR232B</strain>
    </source>
</reference>
<proteinExistence type="predicted"/>
<evidence type="ECO:0000313" key="2">
    <source>
        <dbReference type="Proteomes" id="UP000789739"/>
    </source>
</evidence>